<keyword evidence="2" id="KW-0732">Signal</keyword>
<feature type="region of interest" description="Disordered" evidence="1">
    <location>
        <begin position="395"/>
        <end position="419"/>
    </location>
</feature>
<dbReference type="InterPro" id="IPR013320">
    <property type="entry name" value="ConA-like_dom_sf"/>
</dbReference>
<evidence type="ECO:0000256" key="1">
    <source>
        <dbReference type="SAM" id="MobiDB-lite"/>
    </source>
</evidence>
<evidence type="ECO:0000313" key="3">
    <source>
        <dbReference type="EMBL" id="AYG85243.1"/>
    </source>
</evidence>
<dbReference type="EMBL" id="CP032698">
    <property type="protein sequence ID" value="AYG85243.1"/>
    <property type="molecule type" value="Genomic_DNA"/>
</dbReference>
<dbReference type="KEGG" id="shun:DWB77_07460"/>
<dbReference type="AlphaFoldDB" id="A0A387HQX4"/>
<dbReference type="Proteomes" id="UP000271554">
    <property type="component" value="Chromosome"/>
</dbReference>
<evidence type="ECO:0000313" key="4">
    <source>
        <dbReference type="Proteomes" id="UP000271554"/>
    </source>
</evidence>
<dbReference type="Gene3D" id="2.60.120.260">
    <property type="entry name" value="Galactose-binding domain-like"/>
    <property type="match status" value="1"/>
</dbReference>
<accession>A0A387HQX4</accession>
<feature type="compositionally biased region" description="Polar residues" evidence="1">
    <location>
        <begin position="401"/>
        <end position="419"/>
    </location>
</feature>
<dbReference type="SUPFAM" id="SSF49899">
    <property type="entry name" value="Concanavalin A-like lectins/glucanases"/>
    <property type="match status" value="1"/>
</dbReference>
<dbReference type="Gene3D" id="2.60.120.700">
    <property type="entry name" value="Peptidase G1"/>
    <property type="match status" value="1"/>
</dbReference>
<evidence type="ECO:0000256" key="2">
    <source>
        <dbReference type="SAM" id="SignalP"/>
    </source>
</evidence>
<keyword evidence="4" id="KW-1185">Reference proteome</keyword>
<feature type="chain" id="PRO_5017214591" evidence="2">
    <location>
        <begin position="44"/>
        <end position="419"/>
    </location>
</feature>
<sequence>MYSLVYSRARRSRAITRRYTCALTVVTGLVAALLTGLAGSASAAPIGTVGDSDFEGQTSRTLSAPWAGEGPDYKGIDIGLGYQKTGRNNAFIRTSTRNWNAVTQKVPVKSQTVYHLDGWVRTSGNFTTGYLGARGTNGATMVQKNYGKVVSNGAYQLLHMAFNSGANTFVTLYAGYIAPGIDSWVQIDDITLSDTPYANWAGYEVVSSPVNAAPHAVTAVWTEPLFGCRERHPDNQLGIWVGLDGVANSATESLVQIGVVASCQGQVGDLYPEYQAFWEVINAGVDTNAQPVPIEAQPGDRMSASVVRSAADPANFTLTLDNLSRSGQHQSLSKRVPSARSESAEVIVERGYSSPFDVTWPAIVNVAFSYVTVDGAPLSSYDVLPAQARQADLGTVYGPTPATTDSGDYSNFSVTSRPG</sequence>
<reference evidence="3 4" key="1">
    <citation type="submission" date="2018-10" db="EMBL/GenBank/DDBJ databases">
        <title>Relationship between Morphology and Antimicrobial Activity in Streptomyces.</title>
        <authorList>
            <person name="Kang H.J."/>
            <person name="Kim S.B."/>
        </authorList>
    </citation>
    <scope>NUCLEOTIDE SEQUENCE [LARGE SCALE GENOMIC DNA]</scope>
    <source>
        <strain evidence="3 4">BH38</strain>
    </source>
</reference>
<gene>
    <name evidence="3" type="ORF">DWB77_07460</name>
</gene>
<feature type="signal peptide" evidence="2">
    <location>
        <begin position="1"/>
        <end position="43"/>
    </location>
</feature>
<proteinExistence type="predicted"/>
<dbReference type="InterPro" id="IPR038656">
    <property type="entry name" value="Peptidase_G1_sf"/>
</dbReference>
<protein>
    <submittedName>
        <fullName evidence="3">Uncharacterized protein</fullName>
    </submittedName>
</protein>
<name>A0A387HQX4_9ACTN</name>
<organism evidence="3 4">
    <name type="scientific">Streptomyces hundungensis</name>
    <dbReference type="NCBI Taxonomy" id="1077946"/>
    <lineage>
        <taxon>Bacteria</taxon>
        <taxon>Bacillati</taxon>
        <taxon>Actinomycetota</taxon>
        <taxon>Actinomycetes</taxon>
        <taxon>Kitasatosporales</taxon>
        <taxon>Streptomycetaceae</taxon>
        <taxon>Streptomyces</taxon>
    </lineage>
</organism>